<protein>
    <submittedName>
        <fullName evidence="1">Uncharacterized protein</fullName>
    </submittedName>
</protein>
<dbReference type="Gramene" id="KVH93281">
    <property type="protein sequence ID" value="KVH93281"/>
    <property type="gene ID" value="Ccrd_004674"/>
</dbReference>
<name>A0A118JV81_CYNCS</name>
<accession>A0A118JV81</accession>
<keyword evidence="2" id="KW-1185">Reference proteome</keyword>
<proteinExistence type="predicted"/>
<dbReference type="AlphaFoldDB" id="A0A118JV81"/>
<feature type="non-terminal residue" evidence="1">
    <location>
        <position position="281"/>
    </location>
</feature>
<sequence length="281" mass="29914">MAVAVNELAGCVEQDAPLTTSNMKENLLSPRFQPRKKSHHLEKLALVELLFEALPSTSDAGTPAGYQIPSNWLHGFQSGSNRTSLFPPIKLRPHPPALLLKRNANSSCKMMKRIGLVAIIDGGGVESLDIGIELPSPSSDFSGCHKINGSISGGKLVLSSGTSSSTEIGTFTLFVMGSKAGLFEPQAGRVASFPLQFSSLPDLYKPSSPSSESSQVKSSLESLVSETDKTSSSSSSIKLGIKTNCSDFIWCAQYKISVSNRYQNGGKMSAPLSFEPGRVIT</sequence>
<evidence type="ECO:0000313" key="2">
    <source>
        <dbReference type="Proteomes" id="UP000243975"/>
    </source>
</evidence>
<dbReference type="EMBL" id="LEKV01004786">
    <property type="protein sequence ID" value="KVH93281.1"/>
    <property type="molecule type" value="Genomic_DNA"/>
</dbReference>
<gene>
    <name evidence="1" type="ORF">Ccrd_004674</name>
</gene>
<reference evidence="1 2" key="1">
    <citation type="journal article" date="2016" name="Sci. Rep.">
        <title>The genome sequence of the outbreeding globe artichoke constructed de novo incorporating a phase-aware low-pass sequencing strategy of F1 progeny.</title>
        <authorList>
            <person name="Scaglione D."/>
            <person name="Reyes-Chin-Wo S."/>
            <person name="Acquadro A."/>
            <person name="Froenicke L."/>
            <person name="Portis E."/>
            <person name="Beitel C."/>
            <person name="Tirone M."/>
            <person name="Mauro R."/>
            <person name="Lo Monaco A."/>
            <person name="Mauromicale G."/>
            <person name="Faccioli P."/>
            <person name="Cattivelli L."/>
            <person name="Rieseberg L."/>
            <person name="Michelmore R."/>
            <person name="Lanteri S."/>
        </authorList>
    </citation>
    <scope>NUCLEOTIDE SEQUENCE [LARGE SCALE GENOMIC DNA]</scope>
    <source>
        <strain evidence="1">2C</strain>
    </source>
</reference>
<dbReference type="Proteomes" id="UP000243975">
    <property type="component" value="Unassembled WGS sequence"/>
</dbReference>
<comment type="caution">
    <text evidence="1">The sequence shown here is derived from an EMBL/GenBank/DDBJ whole genome shotgun (WGS) entry which is preliminary data.</text>
</comment>
<organism evidence="1 2">
    <name type="scientific">Cynara cardunculus var. scolymus</name>
    <name type="common">Globe artichoke</name>
    <name type="synonym">Cynara scolymus</name>
    <dbReference type="NCBI Taxonomy" id="59895"/>
    <lineage>
        <taxon>Eukaryota</taxon>
        <taxon>Viridiplantae</taxon>
        <taxon>Streptophyta</taxon>
        <taxon>Embryophyta</taxon>
        <taxon>Tracheophyta</taxon>
        <taxon>Spermatophyta</taxon>
        <taxon>Magnoliopsida</taxon>
        <taxon>eudicotyledons</taxon>
        <taxon>Gunneridae</taxon>
        <taxon>Pentapetalae</taxon>
        <taxon>asterids</taxon>
        <taxon>campanulids</taxon>
        <taxon>Asterales</taxon>
        <taxon>Asteraceae</taxon>
        <taxon>Carduoideae</taxon>
        <taxon>Cardueae</taxon>
        <taxon>Carduinae</taxon>
        <taxon>Cynara</taxon>
    </lineage>
</organism>
<evidence type="ECO:0000313" key="1">
    <source>
        <dbReference type="EMBL" id="KVH93281.1"/>
    </source>
</evidence>